<proteinExistence type="predicted"/>
<evidence type="ECO:0008006" key="3">
    <source>
        <dbReference type="Google" id="ProtNLM"/>
    </source>
</evidence>
<dbReference type="Gene3D" id="2.60.40.1120">
    <property type="entry name" value="Carboxypeptidase-like, regulatory domain"/>
    <property type="match status" value="1"/>
</dbReference>
<reference evidence="1 2" key="1">
    <citation type="journal article" date="2015" name="Nature">
        <title>rRNA introns, odd ribosomes, and small enigmatic genomes across a large radiation of phyla.</title>
        <authorList>
            <person name="Brown C.T."/>
            <person name="Hug L.A."/>
            <person name="Thomas B.C."/>
            <person name="Sharon I."/>
            <person name="Castelle C.J."/>
            <person name="Singh A."/>
            <person name="Wilkins M.J."/>
            <person name="Williams K.H."/>
            <person name="Banfield J.F."/>
        </authorList>
    </citation>
    <scope>NUCLEOTIDE SEQUENCE [LARGE SCALE GENOMIC DNA]</scope>
</reference>
<evidence type="ECO:0000313" key="2">
    <source>
        <dbReference type="Proteomes" id="UP000034231"/>
    </source>
</evidence>
<name>A0A0G0KMX1_9BACT</name>
<gene>
    <name evidence="1" type="ORF">US68_C0004G0001</name>
</gene>
<sequence>MKSPMSAPIISSIALFFTSIAEFIGSLPSVGREEEVETINEVLETKDEISEERETEKVVAEEKKSEVAVEEKTEEGIEEKKEEVGRANLGLKTEKLGATGRAVFGEIPMPDIPDLPNLVVGMVMDKNDKIVEGAIVEIQDKEGHPSRVLKTNQLGQFKILTQLSDGKYLVVTEKEGLEFDRVEINLDGNIVKPIKILAK</sequence>
<dbReference type="SUPFAM" id="SSF49478">
    <property type="entry name" value="Cna protein B-type domain"/>
    <property type="match status" value="1"/>
</dbReference>
<dbReference type="EMBL" id="LBTX01000004">
    <property type="protein sequence ID" value="KKQ50519.1"/>
    <property type="molecule type" value="Genomic_DNA"/>
</dbReference>
<dbReference type="Proteomes" id="UP000034231">
    <property type="component" value="Unassembled WGS sequence"/>
</dbReference>
<evidence type="ECO:0000313" key="1">
    <source>
        <dbReference type="EMBL" id="KKQ50519.1"/>
    </source>
</evidence>
<protein>
    <recommendedName>
        <fullName evidence="3">Carboxypeptidase regulatory-like domain-containing protein</fullName>
    </recommendedName>
</protein>
<accession>A0A0G0KMX1</accession>
<comment type="caution">
    <text evidence="1">The sequence shown here is derived from an EMBL/GenBank/DDBJ whole genome shotgun (WGS) entry which is preliminary data.</text>
</comment>
<organism evidence="1 2">
    <name type="scientific">Candidatus Shapirobacteria bacterium GW2011_GWE1_38_10</name>
    <dbReference type="NCBI Taxonomy" id="1618488"/>
    <lineage>
        <taxon>Bacteria</taxon>
        <taxon>Candidatus Shapironibacteriota</taxon>
    </lineage>
</organism>
<dbReference type="AlphaFoldDB" id="A0A0G0KMX1"/>